<evidence type="ECO:0000313" key="2">
    <source>
        <dbReference type="Proteomes" id="UP001497516"/>
    </source>
</evidence>
<proteinExistence type="predicted"/>
<dbReference type="Proteomes" id="UP001497516">
    <property type="component" value="Chromosome 5"/>
</dbReference>
<protein>
    <submittedName>
        <fullName evidence="1">Uncharacterized protein</fullName>
    </submittedName>
</protein>
<sequence length="79" mass="9166">MDDYIVALDGGGDCVQKSADKRCLGFDRNIEYTSNDNDILKLGQFSYDFDNILMIWKIRSTWRICLTSTMSQTWSRLES</sequence>
<organism evidence="1 2">
    <name type="scientific">Linum trigynum</name>
    <dbReference type="NCBI Taxonomy" id="586398"/>
    <lineage>
        <taxon>Eukaryota</taxon>
        <taxon>Viridiplantae</taxon>
        <taxon>Streptophyta</taxon>
        <taxon>Embryophyta</taxon>
        <taxon>Tracheophyta</taxon>
        <taxon>Spermatophyta</taxon>
        <taxon>Magnoliopsida</taxon>
        <taxon>eudicotyledons</taxon>
        <taxon>Gunneridae</taxon>
        <taxon>Pentapetalae</taxon>
        <taxon>rosids</taxon>
        <taxon>fabids</taxon>
        <taxon>Malpighiales</taxon>
        <taxon>Linaceae</taxon>
        <taxon>Linum</taxon>
    </lineage>
</organism>
<name>A0AAV2ER58_9ROSI</name>
<keyword evidence="2" id="KW-1185">Reference proteome</keyword>
<evidence type="ECO:0000313" key="1">
    <source>
        <dbReference type="EMBL" id="CAL1388073.1"/>
    </source>
</evidence>
<dbReference type="AlphaFoldDB" id="A0AAV2ER58"/>
<dbReference type="EMBL" id="OZ034818">
    <property type="protein sequence ID" value="CAL1388073.1"/>
    <property type="molecule type" value="Genomic_DNA"/>
</dbReference>
<gene>
    <name evidence="1" type="ORF">LTRI10_LOCUS29020</name>
</gene>
<accession>A0AAV2ER58</accession>
<reference evidence="1 2" key="1">
    <citation type="submission" date="2024-04" db="EMBL/GenBank/DDBJ databases">
        <authorList>
            <person name="Fracassetti M."/>
        </authorList>
    </citation>
    <scope>NUCLEOTIDE SEQUENCE [LARGE SCALE GENOMIC DNA]</scope>
</reference>